<comment type="caution">
    <text evidence="1">The sequence shown here is derived from an EMBL/GenBank/DDBJ whole genome shotgun (WGS) entry which is preliminary data.</text>
</comment>
<protein>
    <submittedName>
        <fullName evidence="1">Uncharacterized protein</fullName>
    </submittedName>
</protein>
<dbReference type="EMBL" id="MUFR01000153">
    <property type="protein sequence ID" value="OOF31365.1"/>
    <property type="molecule type" value="Genomic_DNA"/>
</dbReference>
<sequence length="76" mass="8289">MIGLTEYWASRYFARLPTYQAETGSLALCASNFLSLPSDPAVGQQRPCESDYLPLSRGDSGFFQPDGFASFAGQTK</sequence>
<keyword evidence="2" id="KW-1185">Reference proteome</keyword>
<gene>
    <name evidence="1" type="ORF">BZJ21_15655</name>
</gene>
<dbReference type="Proteomes" id="UP000189431">
    <property type="component" value="Unassembled WGS sequence"/>
</dbReference>
<name>A0ABX3KND6_SALCS</name>
<proteinExistence type="predicted"/>
<evidence type="ECO:0000313" key="1">
    <source>
        <dbReference type="EMBL" id="OOF31365.1"/>
    </source>
</evidence>
<organism evidence="1 2">
    <name type="scientific">Salinivibrio costicola subsp. alcaliphilus</name>
    <dbReference type="NCBI Taxonomy" id="272773"/>
    <lineage>
        <taxon>Bacteria</taxon>
        <taxon>Pseudomonadati</taxon>
        <taxon>Pseudomonadota</taxon>
        <taxon>Gammaproteobacteria</taxon>
        <taxon>Vibrionales</taxon>
        <taxon>Vibrionaceae</taxon>
        <taxon>Salinivibrio</taxon>
    </lineage>
</organism>
<evidence type="ECO:0000313" key="2">
    <source>
        <dbReference type="Proteomes" id="UP000189431"/>
    </source>
</evidence>
<reference evidence="2" key="1">
    <citation type="submission" date="2017-01" db="EMBL/GenBank/DDBJ databases">
        <title>Draft genome of the species Salinivibrio costicola subsp. alcaliphilus.</title>
        <authorList>
            <person name="Lopez-Hermoso C."/>
            <person name="De La Haba R."/>
            <person name="Sanchez-Porro C."/>
            <person name="Ventosa A."/>
        </authorList>
    </citation>
    <scope>NUCLEOTIDE SEQUENCE [LARGE SCALE GENOMIC DNA]</scope>
    <source>
        <strain evidence="2">CBH448</strain>
    </source>
</reference>
<accession>A0ABX3KND6</accession>
<feature type="non-terminal residue" evidence="1">
    <location>
        <position position="76"/>
    </location>
</feature>